<protein>
    <submittedName>
        <fullName evidence="2">Uncharacterized protein</fullName>
    </submittedName>
</protein>
<evidence type="ECO:0000313" key="3">
    <source>
        <dbReference type="Proteomes" id="UP001153076"/>
    </source>
</evidence>
<gene>
    <name evidence="2" type="ORF">Cgig2_012094</name>
</gene>
<dbReference type="EMBL" id="JAKOGI010004569">
    <property type="protein sequence ID" value="KAJ8419707.1"/>
    <property type="molecule type" value="Genomic_DNA"/>
</dbReference>
<keyword evidence="3" id="KW-1185">Reference proteome</keyword>
<sequence length="204" mass="22445">MQLECCYKRAYVVSGCGQNLRRCMLKLIQNLHDHRVERKPYAVVEGRTKLYPTGRRYFFSKVILFREGVTFGLGKCVLGPSRGSKREGAPENTNSSATTSRTDSTGVCPLFLSIAHPGALGAPCDEELTDVPLEEELVDSPSEEELTDVPSEDELVAIPAEEELELGICAITRLSIKVVRLGNYRSQPAIWGLASPSETSPLDE</sequence>
<feature type="compositionally biased region" description="Polar residues" evidence="1">
    <location>
        <begin position="91"/>
        <end position="102"/>
    </location>
</feature>
<comment type="caution">
    <text evidence="2">The sequence shown here is derived from an EMBL/GenBank/DDBJ whole genome shotgun (WGS) entry which is preliminary data.</text>
</comment>
<evidence type="ECO:0000313" key="2">
    <source>
        <dbReference type="EMBL" id="KAJ8419707.1"/>
    </source>
</evidence>
<organism evidence="2 3">
    <name type="scientific">Carnegiea gigantea</name>
    <dbReference type="NCBI Taxonomy" id="171969"/>
    <lineage>
        <taxon>Eukaryota</taxon>
        <taxon>Viridiplantae</taxon>
        <taxon>Streptophyta</taxon>
        <taxon>Embryophyta</taxon>
        <taxon>Tracheophyta</taxon>
        <taxon>Spermatophyta</taxon>
        <taxon>Magnoliopsida</taxon>
        <taxon>eudicotyledons</taxon>
        <taxon>Gunneridae</taxon>
        <taxon>Pentapetalae</taxon>
        <taxon>Caryophyllales</taxon>
        <taxon>Cactineae</taxon>
        <taxon>Cactaceae</taxon>
        <taxon>Cactoideae</taxon>
        <taxon>Echinocereeae</taxon>
        <taxon>Carnegiea</taxon>
    </lineage>
</organism>
<dbReference type="AlphaFoldDB" id="A0A9Q1GFT5"/>
<reference evidence="2" key="1">
    <citation type="submission" date="2022-04" db="EMBL/GenBank/DDBJ databases">
        <title>Carnegiea gigantea Genome sequencing and assembly v2.</title>
        <authorList>
            <person name="Copetti D."/>
            <person name="Sanderson M.J."/>
            <person name="Burquez A."/>
            <person name="Wojciechowski M.F."/>
        </authorList>
    </citation>
    <scope>NUCLEOTIDE SEQUENCE</scope>
    <source>
        <strain evidence="2">SGP5-SGP5p</strain>
        <tissue evidence="2">Aerial part</tissue>
    </source>
</reference>
<feature type="region of interest" description="Disordered" evidence="1">
    <location>
        <begin position="82"/>
        <end position="102"/>
    </location>
</feature>
<proteinExistence type="predicted"/>
<accession>A0A9Q1GFT5</accession>
<dbReference type="Proteomes" id="UP001153076">
    <property type="component" value="Unassembled WGS sequence"/>
</dbReference>
<evidence type="ECO:0000256" key="1">
    <source>
        <dbReference type="SAM" id="MobiDB-lite"/>
    </source>
</evidence>
<name>A0A9Q1GFT5_9CARY</name>